<proteinExistence type="predicted"/>
<accession>Q7U674</accession>
<reference evidence="2 3" key="1">
    <citation type="journal article" date="2003" name="Nature">
        <title>The genome of a motile marine Synechococcus.</title>
        <authorList>
            <person name="Palenik B."/>
            <person name="Brahamsha B."/>
            <person name="Larimer F."/>
            <person name="Land M."/>
            <person name="Hauser L."/>
            <person name="Chain P."/>
            <person name="Lamerdin J."/>
            <person name="Regala W."/>
            <person name="Allen E.A."/>
            <person name="McCarren J."/>
            <person name="Paulsen I."/>
            <person name="Dufresne A."/>
            <person name="Partensky F."/>
            <person name="Webb E."/>
            <person name="Waterbury J."/>
        </authorList>
    </citation>
    <scope>NUCLEOTIDE SEQUENCE [LARGE SCALE GENOMIC DNA]</scope>
    <source>
        <strain evidence="2 3">WH8102</strain>
    </source>
</reference>
<dbReference type="AlphaFoldDB" id="Q7U674"/>
<feature type="compositionally biased region" description="Basic and acidic residues" evidence="1">
    <location>
        <begin position="19"/>
        <end position="34"/>
    </location>
</feature>
<organism evidence="2 3">
    <name type="scientific">Parasynechococcus marenigrum (strain WH8102)</name>
    <dbReference type="NCBI Taxonomy" id="84588"/>
    <lineage>
        <taxon>Bacteria</taxon>
        <taxon>Bacillati</taxon>
        <taxon>Cyanobacteriota</taxon>
        <taxon>Cyanophyceae</taxon>
        <taxon>Synechococcales</taxon>
        <taxon>Prochlorococcaceae</taxon>
        <taxon>Parasynechococcus</taxon>
        <taxon>Parasynechococcus marenigrum</taxon>
    </lineage>
</organism>
<dbReference type="KEGG" id="syw:SYNW1465"/>
<name>Q7U674_PARMW</name>
<evidence type="ECO:0000313" key="3">
    <source>
        <dbReference type="Proteomes" id="UP000001422"/>
    </source>
</evidence>
<dbReference type="STRING" id="84588.SYNW1465"/>
<keyword evidence="3" id="KW-1185">Reference proteome</keyword>
<gene>
    <name evidence="2" type="ordered locus">SYNW1465</name>
</gene>
<evidence type="ECO:0000256" key="1">
    <source>
        <dbReference type="SAM" id="MobiDB-lite"/>
    </source>
</evidence>
<sequence>MTLLLNRDQPPAKPGDNSQDDHNSDKRDHHESKAKTAGPELLIVSQVVTHAGRDARPIIDRAVRDALHAGLNGVPLALSFRVQGLLRSLPAFYVSNR</sequence>
<evidence type="ECO:0000313" key="2">
    <source>
        <dbReference type="EMBL" id="CAE07980.1"/>
    </source>
</evidence>
<feature type="region of interest" description="Disordered" evidence="1">
    <location>
        <begin position="1"/>
        <end position="39"/>
    </location>
</feature>
<dbReference type="Proteomes" id="UP000001422">
    <property type="component" value="Chromosome"/>
</dbReference>
<protein>
    <submittedName>
        <fullName evidence="2">Uncharacterized protein</fullName>
    </submittedName>
</protein>
<dbReference type="EMBL" id="BX569693">
    <property type="protein sequence ID" value="CAE07980.1"/>
    <property type="molecule type" value="Genomic_DNA"/>
</dbReference>
<dbReference type="HOGENOM" id="CLU_2345671_0_0_3"/>